<evidence type="ECO:0000256" key="18">
    <source>
        <dbReference type="ARBA" id="ARBA00068150"/>
    </source>
</evidence>
<dbReference type="InterPro" id="IPR011006">
    <property type="entry name" value="CheY-like_superfamily"/>
</dbReference>
<dbReference type="AlphaFoldDB" id="A0A848H0P1"/>
<comment type="subunit">
    <text evidence="17">At low DSF concentrations, interacts with RpfF.</text>
</comment>
<dbReference type="PROSITE" id="PS50109">
    <property type="entry name" value="HIS_KIN"/>
    <property type="match status" value="1"/>
</dbReference>
<evidence type="ECO:0000256" key="16">
    <source>
        <dbReference type="ARBA" id="ARBA00058004"/>
    </source>
</evidence>
<gene>
    <name evidence="27" type="ORF">HHL11_01135</name>
</gene>
<dbReference type="PROSITE" id="PS50112">
    <property type="entry name" value="PAS"/>
    <property type="match status" value="1"/>
</dbReference>
<dbReference type="SUPFAM" id="SSF52172">
    <property type="entry name" value="CheY-like"/>
    <property type="match status" value="1"/>
</dbReference>
<dbReference type="InterPro" id="IPR000014">
    <property type="entry name" value="PAS"/>
</dbReference>
<dbReference type="FunFam" id="1.10.287.130:FF:000002">
    <property type="entry name" value="Two-component osmosensing histidine kinase"/>
    <property type="match status" value="1"/>
</dbReference>
<dbReference type="SMART" id="SM00086">
    <property type="entry name" value="PAC"/>
    <property type="match status" value="1"/>
</dbReference>
<dbReference type="Pfam" id="PF02518">
    <property type="entry name" value="HATPase_c"/>
    <property type="match status" value="1"/>
</dbReference>
<dbReference type="Gene3D" id="1.20.120.160">
    <property type="entry name" value="HPT domain"/>
    <property type="match status" value="1"/>
</dbReference>
<dbReference type="InterPro" id="IPR013655">
    <property type="entry name" value="PAS_fold_3"/>
</dbReference>
<feature type="domain" description="PAC" evidence="25">
    <location>
        <begin position="359"/>
        <end position="412"/>
    </location>
</feature>
<dbReference type="SUPFAM" id="SSF55785">
    <property type="entry name" value="PYP-like sensor domain (PAS domain)"/>
    <property type="match status" value="3"/>
</dbReference>
<dbReference type="InterPro" id="IPR036097">
    <property type="entry name" value="HisK_dim/P_sf"/>
</dbReference>
<dbReference type="SMART" id="SM00388">
    <property type="entry name" value="HisKA"/>
    <property type="match status" value="1"/>
</dbReference>
<keyword evidence="4" id="KW-1003">Cell membrane</keyword>
<proteinExistence type="predicted"/>
<dbReference type="InterPro" id="IPR035965">
    <property type="entry name" value="PAS-like_dom_sf"/>
</dbReference>
<name>A0A848H0P1_9BURK</name>
<comment type="caution">
    <text evidence="27">The sequence shown here is derived from an EMBL/GenBank/DDBJ whole genome shotgun (WGS) entry which is preliminary data.</text>
</comment>
<dbReference type="InterPro" id="IPR004358">
    <property type="entry name" value="Sig_transdc_His_kin-like_C"/>
</dbReference>
<dbReference type="EC" id="2.7.13.3" evidence="3"/>
<keyword evidence="8" id="KW-0732">Signal</keyword>
<dbReference type="InterPro" id="IPR003661">
    <property type="entry name" value="HisK_dim/P_dom"/>
</dbReference>
<feature type="domain" description="Response regulatory" evidence="23">
    <location>
        <begin position="799"/>
        <end position="914"/>
    </location>
</feature>
<dbReference type="PANTHER" id="PTHR45339">
    <property type="entry name" value="HYBRID SIGNAL TRANSDUCTION HISTIDINE KINASE J"/>
    <property type="match status" value="1"/>
</dbReference>
<dbReference type="Gene3D" id="1.10.287.130">
    <property type="match status" value="1"/>
</dbReference>
<dbReference type="PANTHER" id="PTHR45339:SF1">
    <property type="entry name" value="HYBRID SIGNAL TRANSDUCTION HISTIDINE KINASE J"/>
    <property type="match status" value="1"/>
</dbReference>
<dbReference type="SUPFAM" id="SSF47226">
    <property type="entry name" value="Histidine-containing phosphotransfer domain, HPT domain"/>
    <property type="match status" value="1"/>
</dbReference>
<keyword evidence="13" id="KW-0902">Two-component regulatory system</keyword>
<organism evidence="27 28">
    <name type="scientific">Ramlibacter agri</name>
    <dbReference type="NCBI Taxonomy" id="2728837"/>
    <lineage>
        <taxon>Bacteria</taxon>
        <taxon>Pseudomonadati</taxon>
        <taxon>Pseudomonadota</taxon>
        <taxon>Betaproteobacteria</taxon>
        <taxon>Burkholderiales</taxon>
        <taxon>Comamonadaceae</taxon>
        <taxon>Ramlibacter</taxon>
    </lineage>
</organism>
<sequence>MLRLLDTRPEPVFDALVRIAAAVCGTPIALISLLDEDRQWFKANTGLDGVEETPRSLAFCDHAIRSDAVMEVQDATRDARFEANPLVTGAPHIRFYAGAPITMPTGERIGTLCVIDRQPGALHPEQLAALRDLAAVARWAMLQRERLGVQETRELREAHDLLTDVVQALPCGLAVYGPDGRLSAHNHLFQRQLELPQDLLDTQPPFEDIVRYQAQRGEYGPGDVEGQVARVAGYAHDGRQMQRVRPDGTALDIRSARLPDGGFVTTYLDVSSVKSAQRALRESEERQKRALDASRLALWELDIDSGWMYLSENWSQLLGGPATPTITTPQALAELVPAEEQASLRNALRDLLKGDADSYAVEHRVIRKDGSHAWIHSEGRVTLRGADGRALYATGTNQDVTARKLAELEHERAAALTRATIEAAAEGIAVIDADRKVILHNARLLQMWGFPPHVEGADALALARMVRAQVRDPAAFLERSEELHGSDVAQSQDLLELRDGRVFERCSRRIELGGRPGRVWTFRDITAQRAAEREVNAAKEAAEAANRAKSDFLDNVSHEIRTPLNGVLGLTRLLLAENLTPQQRQYVQLADASASSLLELINDLLDLGKIEAGRMELEDAPFRLDELLGQLDELYQLRAREKGLRFELEVAPDVPASVSGDAGRLRQILNNLLSNALKFTERGEFGLLVRRTDASRGSNLLRFTVYDTGIGIPYDKQQRLFTRFTQAERSTSRQYGGTGLGLAIVKQLCDQMGGGVLLQSEPGRGASFRVELPLRPARAPAAAGAAALPRQPAANRGARILVAEDNPTNQVVVRGLLAQAGYRDVTIVDDGQQAVDAALLEDYDLVLMDCRMPVLDGYAASMRLRAQGFTAPIVALTANAAAGERERCLAHGMNDYLAKPVDAARLAQVLGEWTLPGEAAAPARDQPAAAPAGPGFQRVQALDRLGGDEELLAVALASFREHAPKVLQAAREAFAGRQAEDLHRHLHSFAGSAGMVGADPLRERAKALELEAQSGRLDEAGAGLEGLAALLDEFLAASASW</sequence>
<evidence type="ECO:0000259" key="25">
    <source>
        <dbReference type="PROSITE" id="PS50113"/>
    </source>
</evidence>
<dbReference type="PRINTS" id="PR00344">
    <property type="entry name" value="BCTRLSENSOR"/>
</dbReference>
<evidence type="ECO:0000256" key="11">
    <source>
        <dbReference type="ARBA" id="ARBA00022840"/>
    </source>
</evidence>
<feature type="modified residue" description="Phosphohistidine" evidence="20">
    <location>
        <position position="987"/>
    </location>
</feature>
<dbReference type="InterPro" id="IPR001789">
    <property type="entry name" value="Sig_transdc_resp-reg_receiver"/>
</dbReference>
<dbReference type="Proteomes" id="UP000541185">
    <property type="component" value="Unassembled WGS sequence"/>
</dbReference>
<dbReference type="SMART" id="SM00448">
    <property type="entry name" value="REC"/>
    <property type="match status" value="1"/>
</dbReference>
<dbReference type="Pfam" id="PF01590">
    <property type="entry name" value="GAF"/>
    <property type="match status" value="1"/>
</dbReference>
<dbReference type="Gene3D" id="3.40.50.2300">
    <property type="match status" value="1"/>
</dbReference>
<keyword evidence="10" id="KW-0418">Kinase</keyword>
<dbReference type="CDD" id="cd17546">
    <property type="entry name" value="REC_hyHK_CKI1_RcsC-like"/>
    <property type="match status" value="1"/>
</dbReference>
<evidence type="ECO:0000256" key="14">
    <source>
        <dbReference type="ARBA" id="ARBA00023026"/>
    </source>
</evidence>
<dbReference type="Pfam" id="PF00072">
    <property type="entry name" value="Response_reg"/>
    <property type="match status" value="1"/>
</dbReference>
<dbReference type="FunFam" id="3.30.565.10:FF:000010">
    <property type="entry name" value="Sensor histidine kinase RcsC"/>
    <property type="match status" value="1"/>
</dbReference>
<comment type="catalytic activity">
    <reaction evidence="1">
        <text>ATP + protein L-histidine = ADP + protein N-phospho-L-histidine.</text>
        <dbReference type="EC" id="2.7.13.3"/>
    </reaction>
</comment>
<dbReference type="SMART" id="SM00065">
    <property type="entry name" value="GAF"/>
    <property type="match status" value="1"/>
</dbReference>
<evidence type="ECO:0000259" key="23">
    <source>
        <dbReference type="PROSITE" id="PS50110"/>
    </source>
</evidence>
<evidence type="ECO:0000256" key="2">
    <source>
        <dbReference type="ARBA" id="ARBA00004651"/>
    </source>
</evidence>
<dbReference type="Pfam" id="PF00512">
    <property type="entry name" value="HisKA"/>
    <property type="match status" value="1"/>
</dbReference>
<keyword evidence="12" id="KW-1133">Transmembrane helix</keyword>
<dbReference type="Gene3D" id="3.30.565.10">
    <property type="entry name" value="Histidine kinase-like ATPase, C-terminal domain"/>
    <property type="match status" value="1"/>
</dbReference>
<feature type="domain" description="HPt" evidence="26">
    <location>
        <begin position="948"/>
        <end position="1041"/>
    </location>
</feature>
<evidence type="ECO:0000256" key="13">
    <source>
        <dbReference type="ARBA" id="ARBA00023012"/>
    </source>
</evidence>
<accession>A0A848H0P1</accession>
<evidence type="ECO:0000256" key="4">
    <source>
        <dbReference type="ARBA" id="ARBA00022475"/>
    </source>
</evidence>
<keyword evidence="11" id="KW-0067">ATP-binding</keyword>
<dbReference type="InterPro" id="IPR000700">
    <property type="entry name" value="PAS-assoc_C"/>
</dbReference>
<dbReference type="CDD" id="cd00130">
    <property type="entry name" value="PAS"/>
    <property type="match status" value="1"/>
</dbReference>
<dbReference type="Gene3D" id="2.10.70.100">
    <property type="match status" value="1"/>
</dbReference>
<evidence type="ECO:0000256" key="5">
    <source>
        <dbReference type="ARBA" id="ARBA00022553"/>
    </source>
</evidence>
<evidence type="ECO:0000256" key="12">
    <source>
        <dbReference type="ARBA" id="ARBA00022989"/>
    </source>
</evidence>
<dbReference type="PROSITE" id="PS50113">
    <property type="entry name" value="PAC"/>
    <property type="match status" value="1"/>
</dbReference>
<evidence type="ECO:0000259" key="24">
    <source>
        <dbReference type="PROSITE" id="PS50112"/>
    </source>
</evidence>
<dbReference type="SUPFAM" id="SSF47384">
    <property type="entry name" value="Homodimeric domain of signal transducing histidine kinase"/>
    <property type="match status" value="1"/>
</dbReference>
<evidence type="ECO:0000256" key="21">
    <source>
        <dbReference type="PROSITE-ProRule" id="PRU00169"/>
    </source>
</evidence>
<dbReference type="PROSITE" id="PS50894">
    <property type="entry name" value="HPT"/>
    <property type="match status" value="1"/>
</dbReference>
<dbReference type="InterPro" id="IPR036641">
    <property type="entry name" value="HPT_dom_sf"/>
</dbReference>
<feature type="domain" description="Histidine kinase" evidence="22">
    <location>
        <begin position="555"/>
        <end position="776"/>
    </location>
</feature>
<evidence type="ECO:0000256" key="3">
    <source>
        <dbReference type="ARBA" id="ARBA00012438"/>
    </source>
</evidence>
<keyword evidence="5 21" id="KW-0597">Phosphoprotein</keyword>
<evidence type="ECO:0000256" key="7">
    <source>
        <dbReference type="ARBA" id="ARBA00022692"/>
    </source>
</evidence>
<dbReference type="Gene3D" id="3.30.450.20">
    <property type="entry name" value="PAS domain"/>
    <property type="match status" value="3"/>
</dbReference>
<dbReference type="NCBIfam" id="TIGR00229">
    <property type="entry name" value="sensory_box"/>
    <property type="match status" value="1"/>
</dbReference>
<feature type="modified residue" description="4-aspartylphosphate" evidence="21">
    <location>
        <position position="849"/>
    </location>
</feature>
<keyword evidence="14" id="KW-0843">Virulence</keyword>
<dbReference type="CDD" id="cd00082">
    <property type="entry name" value="HisKA"/>
    <property type="match status" value="1"/>
</dbReference>
<dbReference type="SUPFAM" id="SSF55781">
    <property type="entry name" value="GAF domain-like"/>
    <property type="match status" value="1"/>
</dbReference>
<dbReference type="SMART" id="SM00387">
    <property type="entry name" value="HATPase_c"/>
    <property type="match status" value="1"/>
</dbReference>
<protein>
    <recommendedName>
        <fullName evidence="18">Sensory/regulatory protein RpfC</fullName>
        <ecNumber evidence="3">2.7.13.3</ecNumber>
    </recommendedName>
    <alternativeName>
        <fullName evidence="19">Virulence sensor protein BvgS</fullName>
    </alternativeName>
</protein>
<keyword evidence="7" id="KW-0812">Transmembrane</keyword>
<reference evidence="27 28" key="1">
    <citation type="submission" date="2020-04" db="EMBL/GenBank/DDBJ databases">
        <title>Ramlibacter sp. G-1-2-2 isolated from soil.</title>
        <authorList>
            <person name="Dahal R.H."/>
        </authorList>
    </citation>
    <scope>NUCLEOTIDE SEQUENCE [LARGE SCALE GENOMIC DNA]</scope>
    <source>
        <strain evidence="27 28">G-1-2-2</strain>
    </source>
</reference>
<dbReference type="CDD" id="cd00088">
    <property type="entry name" value="HPT"/>
    <property type="match status" value="1"/>
</dbReference>
<keyword evidence="6" id="KW-0808">Transferase</keyword>
<evidence type="ECO:0000313" key="27">
    <source>
        <dbReference type="EMBL" id="NML42333.1"/>
    </source>
</evidence>
<keyword evidence="28" id="KW-1185">Reference proteome</keyword>
<evidence type="ECO:0000259" key="22">
    <source>
        <dbReference type="PROSITE" id="PS50109"/>
    </source>
</evidence>
<evidence type="ECO:0000256" key="20">
    <source>
        <dbReference type="PROSITE-ProRule" id="PRU00110"/>
    </source>
</evidence>
<dbReference type="GO" id="GO:0005886">
    <property type="term" value="C:plasma membrane"/>
    <property type="evidence" value="ECO:0007669"/>
    <property type="project" value="UniProtKB-SubCell"/>
</dbReference>
<dbReference type="Pfam" id="PF01627">
    <property type="entry name" value="Hpt"/>
    <property type="match status" value="1"/>
</dbReference>
<feature type="domain" description="PAS" evidence="24">
    <location>
        <begin position="283"/>
        <end position="355"/>
    </location>
</feature>
<dbReference type="InterPro" id="IPR003594">
    <property type="entry name" value="HATPase_dom"/>
</dbReference>
<evidence type="ECO:0000256" key="10">
    <source>
        <dbReference type="ARBA" id="ARBA00022777"/>
    </source>
</evidence>
<dbReference type="InterPro" id="IPR036890">
    <property type="entry name" value="HATPase_C_sf"/>
</dbReference>
<evidence type="ECO:0000259" key="26">
    <source>
        <dbReference type="PROSITE" id="PS50894"/>
    </source>
</evidence>
<dbReference type="InterPro" id="IPR008207">
    <property type="entry name" value="Sig_transdc_His_kin_Hpt_dom"/>
</dbReference>
<dbReference type="Gene3D" id="3.30.450.40">
    <property type="match status" value="1"/>
</dbReference>
<dbReference type="SUPFAM" id="SSF55874">
    <property type="entry name" value="ATPase domain of HSP90 chaperone/DNA topoisomerase II/histidine kinase"/>
    <property type="match status" value="1"/>
</dbReference>
<evidence type="ECO:0000256" key="1">
    <source>
        <dbReference type="ARBA" id="ARBA00000085"/>
    </source>
</evidence>
<evidence type="ECO:0000256" key="19">
    <source>
        <dbReference type="ARBA" id="ARBA00070152"/>
    </source>
</evidence>
<dbReference type="Pfam" id="PF12860">
    <property type="entry name" value="PAS_7"/>
    <property type="match status" value="2"/>
</dbReference>
<dbReference type="InterPro" id="IPR001610">
    <property type="entry name" value="PAC"/>
</dbReference>
<dbReference type="Pfam" id="PF08447">
    <property type="entry name" value="PAS_3"/>
    <property type="match status" value="1"/>
</dbReference>
<dbReference type="InterPro" id="IPR003018">
    <property type="entry name" value="GAF"/>
</dbReference>
<evidence type="ECO:0000256" key="8">
    <source>
        <dbReference type="ARBA" id="ARBA00022729"/>
    </source>
</evidence>
<dbReference type="PROSITE" id="PS50110">
    <property type="entry name" value="RESPONSE_REGULATORY"/>
    <property type="match status" value="1"/>
</dbReference>
<dbReference type="GO" id="GO:0000155">
    <property type="term" value="F:phosphorelay sensor kinase activity"/>
    <property type="evidence" value="ECO:0007669"/>
    <property type="project" value="InterPro"/>
</dbReference>
<comment type="function">
    <text evidence="16">Member of the two-component regulatory system BvgS/BvgA. Phosphorylates BvgA via a four-step phosphorelay in response to environmental signals.</text>
</comment>
<dbReference type="SMART" id="SM00091">
    <property type="entry name" value="PAS"/>
    <property type="match status" value="3"/>
</dbReference>
<dbReference type="GO" id="GO:0005524">
    <property type="term" value="F:ATP binding"/>
    <property type="evidence" value="ECO:0007669"/>
    <property type="project" value="UniProtKB-KW"/>
</dbReference>
<keyword evidence="9" id="KW-0547">Nucleotide-binding</keyword>
<dbReference type="InterPro" id="IPR029016">
    <property type="entry name" value="GAF-like_dom_sf"/>
</dbReference>
<evidence type="ECO:0000256" key="17">
    <source>
        <dbReference type="ARBA" id="ARBA00064003"/>
    </source>
</evidence>
<evidence type="ECO:0000256" key="9">
    <source>
        <dbReference type="ARBA" id="ARBA00022741"/>
    </source>
</evidence>
<comment type="subcellular location">
    <subcellularLocation>
        <location evidence="2">Cell membrane</location>
        <topology evidence="2">Multi-pass membrane protein</topology>
    </subcellularLocation>
</comment>
<evidence type="ECO:0000313" key="28">
    <source>
        <dbReference type="Proteomes" id="UP000541185"/>
    </source>
</evidence>
<dbReference type="CDD" id="cd16922">
    <property type="entry name" value="HATPase_EvgS-ArcB-TorS-like"/>
    <property type="match status" value="1"/>
</dbReference>
<dbReference type="InterPro" id="IPR005467">
    <property type="entry name" value="His_kinase_dom"/>
</dbReference>
<keyword evidence="15" id="KW-0472">Membrane</keyword>
<dbReference type="EMBL" id="JABBFX010000001">
    <property type="protein sequence ID" value="NML42333.1"/>
    <property type="molecule type" value="Genomic_DNA"/>
</dbReference>
<evidence type="ECO:0000256" key="15">
    <source>
        <dbReference type="ARBA" id="ARBA00023136"/>
    </source>
</evidence>
<evidence type="ECO:0000256" key="6">
    <source>
        <dbReference type="ARBA" id="ARBA00022679"/>
    </source>
</evidence>